<keyword evidence="1" id="KW-1133">Transmembrane helix</keyword>
<proteinExistence type="predicted"/>
<keyword evidence="1" id="KW-0812">Transmembrane</keyword>
<sequence length="104" mass="12797">MTLKQIKKHIVFKILTNKYVLILIIFFVWMFFFDENYYLNKEFDKEIKDLENINAFYTNKTQKNNKEINSLKDSSQLEKFAREQYLLKRKNEDVYIIEPDTIKK</sequence>
<protein>
    <submittedName>
        <fullName evidence="2">Septum formation initiator family protein</fullName>
    </submittedName>
</protein>
<dbReference type="InterPro" id="IPR007060">
    <property type="entry name" value="FtsL/DivIC"/>
</dbReference>
<feature type="transmembrane region" description="Helical" evidence="1">
    <location>
        <begin position="12"/>
        <end position="32"/>
    </location>
</feature>
<comment type="caution">
    <text evidence="2">The sequence shown here is derived from an EMBL/GenBank/DDBJ whole genome shotgun (WGS) entry which is preliminary data.</text>
</comment>
<keyword evidence="3" id="KW-1185">Reference proteome</keyword>
<evidence type="ECO:0000313" key="3">
    <source>
        <dbReference type="Proteomes" id="UP001257277"/>
    </source>
</evidence>
<evidence type="ECO:0000256" key="1">
    <source>
        <dbReference type="SAM" id="Phobius"/>
    </source>
</evidence>
<dbReference type="EMBL" id="JAVTTO010000005">
    <property type="protein sequence ID" value="MDT7833419.1"/>
    <property type="molecule type" value="Genomic_DNA"/>
</dbReference>
<dbReference type="RefSeq" id="WP_349242670.1">
    <property type="nucleotide sequence ID" value="NZ_JAVTTO010000005.1"/>
</dbReference>
<dbReference type="Pfam" id="PF04977">
    <property type="entry name" value="DivIC"/>
    <property type="match status" value="1"/>
</dbReference>
<name>A0ABU3LI69_9FLAO</name>
<evidence type="ECO:0000313" key="2">
    <source>
        <dbReference type="EMBL" id="MDT7833419.1"/>
    </source>
</evidence>
<dbReference type="Proteomes" id="UP001257277">
    <property type="component" value="Unassembled WGS sequence"/>
</dbReference>
<gene>
    <name evidence="2" type="ORF">RQM59_13610</name>
</gene>
<reference evidence="2 3" key="1">
    <citation type="submission" date="2023-09" db="EMBL/GenBank/DDBJ databases">
        <title>Novel taxa isolated from Blanes Bay.</title>
        <authorList>
            <person name="Rey-Velasco X."/>
            <person name="Lucena T."/>
        </authorList>
    </citation>
    <scope>NUCLEOTIDE SEQUENCE [LARGE SCALE GENOMIC DNA]</scope>
    <source>
        <strain evidence="2 3">S356</strain>
    </source>
</reference>
<accession>A0ABU3LI69</accession>
<keyword evidence="1" id="KW-0472">Membrane</keyword>
<organism evidence="2 3">
    <name type="scientific">Asprobacillus argus</name>
    <dbReference type="NCBI Taxonomy" id="3076534"/>
    <lineage>
        <taxon>Bacteria</taxon>
        <taxon>Pseudomonadati</taxon>
        <taxon>Bacteroidota</taxon>
        <taxon>Flavobacteriia</taxon>
        <taxon>Flavobacteriales</taxon>
        <taxon>Flavobacteriaceae</taxon>
        <taxon>Asprobacillus</taxon>
    </lineage>
</organism>